<dbReference type="PROSITE" id="PS50181">
    <property type="entry name" value="FBOX"/>
    <property type="match status" value="1"/>
</dbReference>
<feature type="compositionally biased region" description="Basic residues" evidence="8">
    <location>
        <begin position="36"/>
        <end position="50"/>
    </location>
</feature>
<dbReference type="InterPro" id="IPR003126">
    <property type="entry name" value="Znf_UBR"/>
</dbReference>
<evidence type="ECO:0000256" key="6">
    <source>
        <dbReference type="ARBA" id="ARBA00022833"/>
    </source>
</evidence>
<evidence type="ECO:0000313" key="12">
    <source>
        <dbReference type="Proteomes" id="UP000887567"/>
    </source>
</evidence>
<evidence type="ECO:0000259" key="10">
    <source>
        <dbReference type="PROSITE" id="PS51157"/>
    </source>
</evidence>
<evidence type="ECO:0000256" key="1">
    <source>
        <dbReference type="ARBA" id="ARBA00004906"/>
    </source>
</evidence>
<dbReference type="InterPro" id="IPR036047">
    <property type="entry name" value="F-box-like_dom_sf"/>
</dbReference>
<keyword evidence="5" id="KW-0833">Ubl conjugation pathway</keyword>
<sequence>MSSPVKRARVCTDFYRATKTRSASTKTSKCDNGPKKKERISKRLQSKNAKKPCDRSPRNVRKTAFGDPQQPTLKKTHNLKKSFEVKANKITAHFPRCKPSNGYCHVKAAPDELLLQIFSFLQADDLCRVSQVCTRFATICQDETLWKQLYSRVFDMRKPLRRTEEGLIVSQDSIGTLSWKESFKMLHNSHHVYQNNCFQENNILHHKTVQDAIDSVPANGFILVHAGTYKESLVINKPVFIIGVSFGDINAVTIESSVVTTVNFESGSSGALLGHLTVKHTVNQSSQYSKHGCLEISGECSPVIFNCRLTSLSHAGATVYVHGKTARPVVSNCVISDSENVGIFVTDGAQGLYEDCEITNTKLAGVWVRSHANPIMRRNHVHHGRDVGFFIFDQGLGYYEKNDIHHNRIAGLEVRSWANPTVVGCLIHHGMTGGIYCHDDARGEFLENKIYSNKYAGIWITSQSNPTIKNNEIFDGQQGGVYVFGEGRGLIESNNIHDNALAGIQIRTKSNPIVRCNRIHSGLHGGIYIHEGGQGLIEENEIFSNTLAGVWITTGSSPTLRYNRIHSGKQVGVYFYDGGCGTLEDNDIFNHKYSGIQIRSNSNPLIRRNKIWGGQNGGVLVYNEGMGLLEENEIFDNAMAGVWIKTDSNPVLRKNKIHDGREGGICIFNGGKGVLEENEIFRNTLTGVLISTSSFPVLKNNRIYDGGAAGIEITNNAGGLLEDNEVFNNRFDGICLATGVKPKLKNNKVYSNKGEVEHAVDGGLCLFQVSGNSCYPMHDFYKCNTCGTTDGFAICISCVNKCHRGHNISFVRHDRFFCDCGAGSTGINCKLTGESSRSVTSCKSRHTHNSCNADGAEGMHSDNSSIIS</sequence>
<dbReference type="InterPro" id="IPR001810">
    <property type="entry name" value="F-box_dom"/>
</dbReference>
<dbReference type="InterPro" id="IPR007742">
    <property type="entry name" value="NosD_dom"/>
</dbReference>
<evidence type="ECO:0008006" key="13">
    <source>
        <dbReference type="Google" id="ProtNLM"/>
    </source>
</evidence>
<dbReference type="OrthoDB" id="427974at2759"/>
<dbReference type="AlphaFoldDB" id="A0A913X6Q3"/>
<dbReference type="Gene3D" id="1.20.1280.50">
    <property type="match status" value="1"/>
</dbReference>
<dbReference type="InterPro" id="IPR011050">
    <property type="entry name" value="Pectin_lyase_fold/virulence"/>
</dbReference>
<dbReference type="GeneID" id="110238033"/>
<dbReference type="SMART" id="SM00710">
    <property type="entry name" value="PbH1"/>
    <property type="match status" value="19"/>
</dbReference>
<dbReference type="InterPro" id="IPR006633">
    <property type="entry name" value="Carb-bd_sugar_hydrolysis-dom"/>
</dbReference>
<evidence type="ECO:0000256" key="4">
    <source>
        <dbReference type="ARBA" id="ARBA00022771"/>
    </source>
</evidence>
<dbReference type="InterPro" id="IPR047504">
    <property type="entry name" value="FBXO11_UBR-box"/>
</dbReference>
<proteinExistence type="predicted"/>
<dbReference type="Pfam" id="PF13229">
    <property type="entry name" value="Beta_helix"/>
    <property type="match status" value="2"/>
</dbReference>
<dbReference type="PROSITE" id="PS51157">
    <property type="entry name" value="ZF_UBR"/>
    <property type="match status" value="1"/>
</dbReference>
<dbReference type="Proteomes" id="UP000887567">
    <property type="component" value="Unplaced"/>
</dbReference>
<dbReference type="NCBIfam" id="TIGR03804">
    <property type="entry name" value="para_beta_helix"/>
    <property type="match status" value="5"/>
</dbReference>
<protein>
    <recommendedName>
        <fullName evidence="13">F-box only protein 11</fullName>
    </recommendedName>
</protein>
<dbReference type="Pfam" id="PF02207">
    <property type="entry name" value="zf-UBR"/>
    <property type="match status" value="1"/>
</dbReference>
<comment type="pathway">
    <text evidence="1">Protein modification; protein ubiquitination.</text>
</comment>
<dbReference type="Pfam" id="PF12937">
    <property type="entry name" value="F-box-like"/>
    <property type="match status" value="1"/>
</dbReference>
<dbReference type="PANTHER" id="PTHR22990">
    <property type="entry name" value="F-BOX ONLY PROTEIN"/>
    <property type="match status" value="1"/>
</dbReference>
<dbReference type="InterPro" id="IPR012334">
    <property type="entry name" value="Pectin_lyas_fold"/>
</dbReference>
<feature type="zinc finger region" description="UBR-type" evidence="7">
    <location>
        <begin position="763"/>
        <end position="834"/>
    </location>
</feature>
<reference evidence="11" key="1">
    <citation type="submission" date="2022-11" db="UniProtKB">
        <authorList>
            <consortium name="EnsemblMetazoa"/>
        </authorList>
    </citation>
    <scope>IDENTIFICATION</scope>
</reference>
<dbReference type="PANTHER" id="PTHR22990:SF20">
    <property type="entry name" value="F-BOX ONLY PROTEIN 11"/>
    <property type="match status" value="1"/>
</dbReference>
<keyword evidence="12" id="KW-1185">Reference proteome</keyword>
<organism evidence="11 12">
    <name type="scientific">Exaiptasia diaphana</name>
    <name type="common">Tropical sea anemone</name>
    <name type="synonym">Aiptasia pulchella</name>
    <dbReference type="NCBI Taxonomy" id="2652724"/>
    <lineage>
        <taxon>Eukaryota</taxon>
        <taxon>Metazoa</taxon>
        <taxon>Cnidaria</taxon>
        <taxon>Anthozoa</taxon>
        <taxon>Hexacorallia</taxon>
        <taxon>Actiniaria</taxon>
        <taxon>Aiptasiidae</taxon>
        <taxon>Exaiptasia</taxon>
    </lineage>
</organism>
<keyword evidence="6" id="KW-0862">Zinc</keyword>
<keyword evidence="3" id="KW-0677">Repeat</keyword>
<dbReference type="KEGG" id="epa:110238033"/>
<evidence type="ECO:0000256" key="5">
    <source>
        <dbReference type="ARBA" id="ARBA00022786"/>
    </source>
</evidence>
<feature type="domain" description="UBR-type" evidence="10">
    <location>
        <begin position="763"/>
        <end position="834"/>
    </location>
</feature>
<evidence type="ECO:0000256" key="7">
    <source>
        <dbReference type="PROSITE-ProRule" id="PRU00508"/>
    </source>
</evidence>
<dbReference type="SMART" id="SM00722">
    <property type="entry name" value="CASH"/>
    <property type="match status" value="3"/>
</dbReference>
<keyword evidence="4" id="KW-0863">Zinc-finger</keyword>
<dbReference type="SUPFAM" id="SSF81383">
    <property type="entry name" value="F-box domain"/>
    <property type="match status" value="1"/>
</dbReference>
<evidence type="ECO:0000256" key="2">
    <source>
        <dbReference type="ARBA" id="ARBA00022723"/>
    </source>
</evidence>
<feature type="region of interest" description="Disordered" evidence="8">
    <location>
        <begin position="16"/>
        <end position="73"/>
    </location>
</feature>
<dbReference type="Pfam" id="PF05048">
    <property type="entry name" value="NosD"/>
    <property type="match status" value="1"/>
</dbReference>
<dbReference type="InterPro" id="IPR022441">
    <property type="entry name" value="Para_beta_helix_rpt-2"/>
</dbReference>
<dbReference type="InterPro" id="IPR039448">
    <property type="entry name" value="Beta_helix"/>
</dbReference>
<evidence type="ECO:0000259" key="9">
    <source>
        <dbReference type="PROSITE" id="PS50181"/>
    </source>
</evidence>
<dbReference type="GO" id="GO:0008270">
    <property type="term" value="F:zinc ion binding"/>
    <property type="evidence" value="ECO:0007669"/>
    <property type="project" value="UniProtKB-KW"/>
</dbReference>
<dbReference type="FunFam" id="2.160.20.10:FF:000175">
    <property type="entry name" value="Zinc finger protein"/>
    <property type="match status" value="1"/>
</dbReference>
<dbReference type="Gene3D" id="2.160.20.10">
    <property type="entry name" value="Single-stranded right-handed beta-helix, Pectin lyase-like"/>
    <property type="match status" value="3"/>
</dbReference>
<dbReference type="OMA" id="YCHDDAR"/>
<keyword evidence="2" id="KW-0479">Metal-binding</keyword>
<feature type="domain" description="F-box" evidence="9">
    <location>
        <begin position="103"/>
        <end position="149"/>
    </location>
</feature>
<dbReference type="InterPro" id="IPR006626">
    <property type="entry name" value="PbH1"/>
</dbReference>
<dbReference type="RefSeq" id="XP_020899327.1">
    <property type="nucleotide sequence ID" value="XM_021043668.2"/>
</dbReference>
<evidence type="ECO:0000256" key="8">
    <source>
        <dbReference type="SAM" id="MobiDB-lite"/>
    </source>
</evidence>
<dbReference type="SMART" id="SM00256">
    <property type="entry name" value="FBOX"/>
    <property type="match status" value="1"/>
</dbReference>
<evidence type="ECO:0000313" key="11">
    <source>
        <dbReference type="EnsemblMetazoa" id="XP_020899327.1"/>
    </source>
</evidence>
<dbReference type="InterPro" id="IPR051550">
    <property type="entry name" value="SCF-Subunits/Alg-Epimerases"/>
</dbReference>
<dbReference type="SMART" id="SM00396">
    <property type="entry name" value="ZnF_UBR1"/>
    <property type="match status" value="1"/>
</dbReference>
<dbReference type="FunFam" id="2.160.20.10:FF:000035">
    <property type="entry name" value="F-box only protein 11"/>
    <property type="match status" value="1"/>
</dbReference>
<dbReference type="GO" id="GO:0006511">
    <property type="term" value="P:ubiquitin-dependent protein catabolic process"/>
    <property type="evidence" value="ECO:0007669"/>
    <property type="project" value="TreeGrafter"/>
</dbReference>
<dbReference type="EnsemblMetazoa" id="XM_021043668.2">
    <property type="protein sequence ID" value="XP_020899327.1"/>
    <property type="gene ID" value="LOC110238033"/>
</dbReference>
<accession>A0A913X6Q3</accession>
<dbReference type="GO" id="GO:0042981">
    <property type="term" value="P:regulation of apoptotic process"/>
    <property type="evidence" value="ECO:0007669"/>
    <property type="project" value="TreeGrafter"/>
</dbReference>
<dbReference type="CDD" id="cd19676">
    <property type="entry name" value="UBR-box_UBR6_FBXO11"/>
    <property type="match status" value="1"/>
</dbReference>
<evidence type="ECO:0000256" key="3">
    <source>
        <dbReference type="ARBA" id="ARBA00022737"/>
    </source>
</evidence>
<name>A0A913X6Q3_EXADI</name>
<dbReference type="SUPFAM" id="SSF51126">
    <property type="entry name" value="Pectin lyase-like"/>
    <property type="match status" value="3"/>
</dbReference>